<comment type="similarity">
    <text evidence="4 8">Belongs to the class-III pyridoxal-phosphate-dependent aminotransferase family. HemL subfamily.</text>
</comment>
<dbReference type="InterPro" id="IPR004639">
    <property type="entry name" value="4pyrrol_synth_GluAld_NH2Trfase"/>
</dbReference>
<dbReference type="GO" id="GO:0005737">
    <property type="term" value="C:cytoplasm"/>
    <property type="evidence" value="ECO:0007669"/>
    <property type="project" value="UniProtKB-SubCell"/>
</dbReference>
<dbReference type="NCBIfam" id="TIGR00713">
    <property type="entry name" value="hemL"/>
    <property type="match status" value="1"/>
</dbReference>
<comment type="subcellular location">
    <subcellularLocation>
        <location evidence="8">Cytoplasm</location>
    </subcellularLocation>
</comment>
<dbReference type="HAMAP" id="MF_00375">
    <property type="entry name" value="HemL_aminotrans_3"/>
    <property type="match status" value="1"/>
</dbReference>
<dbReference type="AlphaFoldDB" id="A0A429GEY6"/>
<evidence type="ECO:0000256" key="2">
    <source>
        <dbReference type="ARBA" id="ARBA00001933"/>
    </source>
</evidence>
<dbReference type="UniPathway" id="UPA00251">
    <property type="reaction ID" value="UER00317"/>
</dbReference>
<dbReference type="Proteomes" id="UP000277582">
    <property type="component" value="Unassembled WGS sequence"/>
</dbReference>
<dbReference type="FunFam" id="3.40.640.10:FF:000021">
    <property type="entry name" value="Glutamate-1-semialdehyde 2,1-aminomutase"/>
    <property type="match status" value="1"/>
</dbReference>
<evidence type="ECO:0000256" key="7">
    <source>
        <dbReference type="ARBA" id="ARBA00023244"/>
    </source>
</evidence>
<evidence type="ECO:0000313" key="11">
    <source>
        <dbReference type="Proteomes" id="UP000277582"/>
    </source>
</evidence>
<keyword evidence="5 8" id="KW-0663">Pyridoxal phosphate</keyword>
<dbReference type="EMBL" id="RXII01000099">
    <property type="protein sequence ID" value="RZN59953.1"/>
    <property type="molecule type" value="Genomic_DNA"/>
</dbReference>
<dbReference type="GO" id="GO:0008483">
    <property type="term" value="F:transaminase activity"/>
    <property type="evidence" value="ECO:0007669"/>
    <property type="project" value="InterPro"/>
</dbReference>
<evidence type="ECO:0000313" key="10">
    <source>
        <dbReference type="EMBL" id="RZN59953.1"/>
    </source>
</evidence>
<dbReference type="Proteomes" id="UP000316217">
    <property type="component" value="Unassembled WGS sequence"/>
</dbReference>
<evidence type="ECO:0000256" key="1">
    <source>
        <dbReference type="ARBA" id="ARBA00001579"/>
    </source>
</evidence>
<dbReference type="Gene3D" id="3.90.1150.10">
    <property type="entry name" value="Aspartate Aminotransferase, domain 1"/>
    <property type="match status" value="1"/>
</dbReference>
<dbReference type="NCBIfam" id="NF000818">
    <property type="entry name" value="PRK00062.1"/>
    <property type="match status" value="1"/>
</dbReference>
<dbReference type="PANTHER" id="PTHR43713">
    <property type="entry name" value="GLUTAMATE-1-SEMIALDEHYDE 2,1-AMINOMUTASE"/>
    <property type="match status" value="1"/>
</dbReference>
<dbReference type="InterPro" id="IPR049704">
    <property type="entry name" value="Aminotrans_3_PPA_site"/>
</dbReference>
<dbReference type="CDD" id="cd00610">
    <property type="entry name" value="OAT_like"/>
    <property type="match status" value="1"/>
</dbReference>
<evidence type="ECO:0000313" key="12">
    <source>
        <dbReference type="Proteomes" id="UP000316217"/>
    </source>
</evidence>
<keyword evidence="11" id="KW-1185">Reference proteome</keyword>
<dbReference type="Gene3D" id="3.40.640.10">
    <property type="entry name" value="Type I PLP-dependent aspartate aminotransferase-like (Major domain)"/>
    <property type="match status" value="1"/>
</dbReference>
<dbReference type="GO" id="GO:0006782">
    <property type="term" value="P:protoporphyrinogen IX biosynthetic process"/>
    <property type="evidence" value="ECO:0007669"/>
    <property type="project" value="UniProtKB-UniRule"/>
</dbReference>
<dbReference type="EMBL" id="RCOS01000160">
    <property type="protein sequence ID" value="RSN72331.1"/>
    <property type="molecule type" value="Genomic_DNA"/>
</dbReference>
<evidence type="ECO:0000256" key="5">
    <source>
        <dbReference type="ARBA" id="ARBA00022898"/>
    </source>
</evidence>
<gene>
    <name evidence="8 9" type="primary">hemL</name>
    <name evidence="9" type="ORF">D6D85_14370</name>
    <name evidence="10" type="ORF">EF810_06425</name>
</gene>
<comment type="pathway">
    <text evidence="3">Porphyrin-containing compound metabolism; protoporphyrin-IX biosynthesis; 5-aminolevulinate from L-glutamyl-tRNA(Glu): step 2/2.</text>
</comment>
<keyword evidence="6 8" id="KW-0413">Isomerase</keyword>
<sequence>MRSKTLFEEAKRHIPGGVNSPVRAFEPNPFFVKEAKGARIYDVDGKEYIDYVMGYGPLLFGHANERIINRVKEAVERGTLYGAPTEEEVELARRIKKFYPSIEMVRLVNSGTEATMHAIRLARGFTGRRKIIKFEGCFHGSHDSVLVKAGSGALTFGIPSSSGVLEDTARHTLVSRYNDISLTEEIARRNGDDLAAIIVEPVMANSGLIPPDIEFLRGLRSIADELGCVLIFDEVVTGFRLSPGGAQEYYGVKADLTTLGKVLGGGFPIAAFGGREEIMRNISPSGRIYQAGTFSGNPVSVAAALAVTEMINEGIYSYLRDYGKKLVSAIRDIIDDRNLKATVNHVESMFQIFFTDRVRTYEEALSSDLKKFRAYFMKMLEKGIFIPPSQFETCFISTAHSDEEMKITIEALDEALKIV</sequence>
<dbReference type="InterPro" id="IPR015424">
    <property type="entry name" value="PyrdxlP-dep_Trfase"/>
</dbReference>
<accession>A0A429GEY6</accession>
<organism evidence="9 11">
    <name type="scientific">Candidatus Methanodesulfokora washburnensis</name>
    <dbReference type="NCBI Taxonomy" id="2478471"/>
    <lineage>
        <taxon>Archaea</taxon>
        <taxon>Thermoproteota</taxon>
        <taxon>Candidatus Korarchaeia</taxon>
        <taxon>Candidatus Korarchaeia incertae sedis</taxon>
        <taxon>Candidatus Methanodesulfokora</taxon>
    </lineage>
</organism>
<dbReference type="InterPro" id="IPR015422">
    <property type="entry name" value="PyrdxlP-dep_Trfase_small"/>
</dbReference>
<evidence type="ECO:0000256" key="3">
    <source>
        <dbReference type="ARBA" id="ARBA00004819"/>
    </source>
</evidence>
<evidence type="ECO:0000256" key="6">
    <source>
        <dbReference type="ARBA" id="ARBA00023235"/>
    </source>
</evidence>
<comment type="caution">
    <text evidence="9">The sequence shown here is derived from an EMBL/GenBank/DDBJ whole genome shotgun (WGS) entry which is preliminary data.</text>
</comment>
<reference evidence="10 12" key="2">
    <citation type="journal article" date="2019" name="Nat. Microbiol.">
        <title>Wide diversity of methane and short-chain alkane metabolisms in uncultured archaea.</title>
        <authorList>
            <person name="Borrel G."/>
            <person name="Adam P.S."/>
            <person name="McKay L.J."/>
            <person name="Chen L.X."/>
            <person name="Sierra-Garcia I.N."/>
            <person name="Sieber C.M."/>
            <person name="Letourneur Q."/>
            <person name="Ghozlane A."/>
            <person name="Andersen G.L."/>
            <person name="Li W.J."/>
            <person name="Hallam S.J."/>
            <person name="Muyzer G."/>
            <person name="de Oliveira V.M."/>
            <person name="Inskeep W.P."/>
            <person name="Banfield J.F."/>
            <person name="Gribaldo S."/>
        </authorList>
    </citation>
    <scope>NUCLEOTIDE SEQUENCE [LARGE SCALE GENOMIC DNA]</scope>
    <source>
        <strain evidence="10">NM4</strain>
    </source>
</reference>
<keyword evidence="7 8" id="KW-0627">Porphyrin biosynthesis</keyword>
<dbReference type="GO" id="GO:0042286">
    <property type="term" value="F:glutamate-1-semialdehyde 2,1-aminomutase activity"/>
    <property type="evidence" value="ECO:0007669"/>
    <property type="project" value="UniProtKB-UniRule"/>
</dbReference>
<dbReference type="PROSITE" id="PS00600">
    <property type="entry name" value="AA_TRANSFER_CLASS_3"/>
    <property type="match status" value="1"/>
</dbReference>
<dbReference type="PANTHER" id="PTHR43713:SF3">
    <property type="entry name" value="GLUTAMATE-1-SEMIALDEHYDE 2,1-AMINOMUTASE 1, CHLOROPLASTIC-RELATED"/>
    <property type="match status" value="1"/>
</dbReference>
<protein>
    <recommendedName>
        <fullName evidence="8">Glutamate-1-semialdehyde 2,1-aminomutase</fullName>
        <shortName evidence="8">GSA</shortName>
        <ecNumber evidence="8">5.4.3.8</ecNumber>
    </recommendedName>
    <alternativeName>
        <fullName evidence="8">Glutamate-1-semialdehyde aminotransferase</fullName>
        <shortName evidence="8">GSA-AT</shortName>
    </alternativeName>
</protein>
<proteinExistence type="inferred from homology"/>
<evidence type="ECO:0000256" key="4">
    <source>
        <dbReference type="ARBA" id="ARBA00008981"/>
    </source>
</evidence>
<dbReference type="InterPro" id="IPR015421">
    <property type="entry name" value="PyrdxlP-dep_Trfase_major"/>
</dbReference>
<evidence type="ECO:0000313" key="9">
    <source>
        <dbReference type="EMBL" id="RSN72331.1"/>
    </source>
</evidence>
<dbReference type="InterPro" id="IPR005814">
    <property type="entry name" value="Aminotrans_3"/>
</dbReference>
<comment type="cofactor">
    <cofactor evidence="2 8">
        <name>pyridoxal 5'-phosphate</name>
        <dbReference type="ChEBI" id="CHEBI:597326"/>
    </cofactor>
</comment>
<comment type="catalytic activity">
    <reaction evidence="1 8">
        <text>(S)-4-amino-5-oxopentanoate = 5-aminolevulinate</text>
        <dbReference type="Rhea" id="RHEA:14265"/>
        <dbReference type="ChEBI" id="CHEBI:57501"/>
        <dbReference type="ChEBI" id="CHEBI:356416"/>
        <dbReference type="EC" id="5.4.3.8"/>
    </reaction>
</comment>
<dbReference type="EC" id="5.4.3.8" evidence="8"/>
<dbReference type="OrthoDB" id="6524at2157"/>
<name>A0A429GEY6_9CREN</name>
<feature type="modified residue" description="N6-(pyridoxal phosphate)lysine" evidence="8">
    <location>
        <position position="261"/>
    </location>
</feature>
<dbReference type="SUPFAM" id="SSF53383">
    <property type="entry name" value="PLP-dependent transferases"/>
    <property type="match status" value="1"/>
</dbReference>
<dbReference type="Pfam" id="PF00202">
    <property type="entry name" value="Aminotran_3"/>
    <property type="match status" value="1"/>
</dbReference>
<reference evidence="9 11" key="1">
    <citation type="submission" date="2018-10" db="EMBL/GenBank/DDBJ databases">
        <title>Co-occurring genomic capacity for anaerobic methane metabolism and dissimilatory sulfite reduction discovered in the Korarchaeota.</title>
        <authorList>
            <person name="Mckay L.J."/>
            <person name="Dlakic M."/>
            <person name="Fields M.W."/>
            <person name="Delmont T.O."/>
            <person name="Eren A.M."/>
            <person name="Jay Z.J."/>
            <person name="Klingelsmith K.B."/>
            <person name="Rusch D.B."/>
            <person name="Inskeep W.P."/>
        </authorList>
    </citation>
    <scope>NUCLEOTIDE SEQUENCE [LARGE SCALE GENOMIC DNA]</scope>
    <source>
        <strain evidence="9 11">MDKW</strain>
    </source>
</reference>
<dbReference type="GO" id="GO:0030170">
    <property type="term" value="F:pyridoxal phosphate binding"/>
    <property type="evidence" value="ECO:0007669"/>
    <property type="project" value="InterPro"/>
</dbReference>
<keyword evidence="8" id="KW-0963">Cytoplasm</keyword>
<evidence type="ECO:0000256" key="8">
    <source>
        <dbReference type="HAMAP-Rule" id="MF_00375"/>
    </source>
</evidence>
<dbReference type="RefSeq" id="WP_125672635.1">
    <property type="nucleotide sequence ID" value="NZ_RCOS01000160.1"/>
</dbReference>